<dbReference type="PROSITE" id="PS50949">
    <property type="entry name" value="HTH_GNTR"/>
    <property type="match status" value="1"/>
</dbReference>
<dbReference type="Proteomes" id="UP001589865">
    <property type="component" value="Unassembled WGS sequence"/>
</dbReference>
<dbReference type="RefSeq" id="WP_377042765.1">
    <property type="nucleotide sequence ID" value="NZ_JBHLUN010000002.1"/>
</dbReference>
<evidence type="ECO:0000256" key="2">
    <source>
        <dbReference type="ARBA" id="ARBA00023125"/>
    </source>
</evidence>
<dbReference type="Pfam" id="PF07729">
    <property type="entry name" value="FCD"/>
    <property type="match status" value="1"/>
</dbReference>
<dbReference type="InterPro" id="IPR008920">
    <property type="entry name" value="TF_FadR/GntR_C"/>
</dbReference>
<dbReference type="SUPFAM" id="SSF46785">
    <property type="entry name" value="Winged helix' DNA-binding domain"/>
    <property type="match status" value="1"/>
</dbReference>
<evidence type="ECO:0000256" key="3">
    <source>
        <dbReference type="ARBA" id="ARBA00023163"/>
    </source>
</evidence>
<proteinExistence type="predicted"/>
<dbReference type="InterPro" id="IPR036390">
    <property type="entry name" value="WH_DNA-bd_sf"/>
</dbReference>
<dbReference type="InterPro" id="IPR000524">
    <property type="entry name" value="Tscrpt_reg_HTH_GntR"/>
</dbReference>
<comment type="caution">
    <text evidence="5">The sequence shown here is derived from an EMBL/GenBank/DDBJ whole genome shotgun (WGS) entry which is preliminary data.</text>
</comment>
<reference evidence="5 6" key="1">
    <citation type="submission" date="2024-09" db="EMBL/GenBank/DDBJ databases">
        <authorList>
            <person name="Sun Q."/>
            <person name="Mori K."/>
        </authorList>
    </citation>
    <scope>NUCLEOTIDE SEQUENCE [LARGE SCALE GENOMIC DNA]</scope>
    <source>
        <strain evidence="5 6">TBRC 5777</strain>
    </source>
</reference>
<protein>
    <submittedName>
        <fullName evidence="5">FCD domain-containing protein</fullName>
    </submittedName>
</protein>
<gene>
    <name evidence="5" type="ORF">ACFFGY_02355</name>
</gene>
<dbReference type="InterPro" id="IPR011711">
    <property type="entry name" value="GntR_C"/>
</dbReference>
<dbReference type="Gene3D" id="1.20.120.530">
    <property type="entry name" value="GntR ligand-binding domain-like"/>
    <property type="match status" value="1"/>
</dbReference>
<evidence type="ECO:0000313" key="6">
    <source>
        <dbReference type="Proteomes" id="UP001589865"/>
    </source>
</evidence>
<keyword evidence="1" id="KW-0805">Transcription regulation</keyword>
<name>A0ABV6JN00_9PROT</name>
<keyword evidence="3" id="KW-0804">Transcription</keyword>
<dbReference type="SMART" id="SM00345">
    <property type="entry name" value="HTH_GNTR"/>
    <property type="match status" value="1"/>
</dbReference>
<dbReference type="EMBL" id="JBHLUN010000002">
    <property type="protein sequence ID" value="MFC0407074.1"/>
    <property type="molecule type" value="Genomic_DNA"/>
</dbReference>
<dbReference type="PRINTS" id="PR00035">
    <property type="entry name" value="HTHGNTR"/>
</dbReference>
<dbReference type="Gene3D" id="1.10.10.10">
    <property type="entry name" value="Winged helix-like DNA-binding domain superfamily/Winged helix DNA-binding domain"/>
    <property type="match status" value="1"/>
</dbReference>
<dbReference type="SUPFAM" id="SSF48008">
    <property type="entry name" value="GntR ligand-binding domain-like"/>
    <property type="match status" value="1"/>
</dbReference>
<keyword evidence="2" id="KW-0238">DNA-binding</keyword>
<organism evidence="5 6">
    <name type="scientific">Roseomonas elaeocarpi</name>
    <dbReference type="NCBI Taxonomy" id="907779"/>
    <lineage>
        <taxon>Bacteria</taxon>
        <taxon>Pseudomonadati</taxon>
        <taxon>Pseudomonadota</taxon>
        <taxon>Alphaproteobacteria</taxon>
        <taxon>Acetobacterales</taxon>
        <taxon>Roseomonadaceae</taxon>
        <taxon>Roseomonas</taxon>
    </lineage>
</organism>
<accession>A0ABV6JN00</accession>
<keyword evidence="6" id="KW-1185">Reference proteome</keyword>
<sequence length="232" mass="25994">MSQERLSSSTDLASQLEILRTTSLTQAVEGELERMIVGGELAGGSHVSEQALAQKLGVSRGPVREAFRSLEQAGLLVSIRNRGVFVRLIDLAEVLELYSVRAALEGEMASSLFGQVTPALEKRLRQVVRDMRKVARSKDFAAFYPLNIRFHEFLADACTNRRLVATYRGVVRDLHLYRRESLDRFGSLQGSADAHARLIEILLAEPEAVIREEFRAHVLTGRERLERGHTQP</sequence>
<dbReference type="Pfam" id="PF00392">
    <property type="entry name" value="GntR"/>
    <property type="match status" value="1"/>
</dbReference>
<dbReference type="PANTHER" id="PTHR43537">
    <property type="entry name" value="TRANSCRIPTIONAL REGULATOR, GNTR FAMILY"/>
    <property type="match status" value="1"/>
</dbReference>
<dbReference type="SMART" id="SM00895">
    <property type="entry name" value="FCD"/>
    <property type="match status" value="1"/>
</dbReference>
<evidence type="ECO:0000313" key="5">
    <source>
        <dbReference type="EMBL" id="MFC0407074.1"/>
    </source>
</evidence>
<dbReference type="InterPro" id="IPR036388">
    <property type="entry name" value="WH-like_DNA-bd_sf"/>
</dbReference>
<feature type="domain" description="HTH gntR-type" evidence="4">
    <location>
        <begin position="22"/>
        <end position="89"/>
    </location>
</feature>
<evidence type="ECO:0000256" key="1">
    <source>
        <dbReference type="ARBA" id="ARBA00023015"/>
    </source>
</evidence>
<dbReference type="CDD" id="cd07377">
    <property type="entry name" value="WHTH_GntR"/>
    <property type="match status" value="1"/>
</dbReference>
<evidence type="ECO:0000259" key="4">
    <source>
        <dbReference type="PROSITE" id="PS50949"/>
    </source>
</evidence>
<dbReference type="PANTHER" id="PTHR43537:SF24">
    <property type="entry name" value="GLUCONATE OPERON TRANSCRIPTIONAL REPRESSOR"/>
    <property type="match status" value="1"/>
</dbReference>